<feature type="compositionally biased region" description="Polar residues" evidence="4">
    <location>
        <begin position="670"/>
        <end position="693"/>
    </location>
</feature>
<dbReference type="OrthoDB" id="6288034at2759"/>
<dbReference type="EMBL" id="VIIS01000103">
    <property type="protein sequence ID" value="KAF0313267.1"/>
    <property type="molecule type" value="Genomic_DNA"/>
</dbReference>
<protein>
    <submittedName>
        <fullName evidence="5">Ubiquitin thioesterase otulin</fullName>
    </submittedName>
</protein>
<dbReference type="CDD" id="cd22790">
    <property type="entry name" value="OTU_OTUL-like"/>
    <property type="match status" value="1"/>
</dbReference>
<dbReference type="AlphaFoldDB" id="A0A6A4X1T4"/>
<evidence type="ECO:0000256" key="4">
    <source>
        <dbReference type="SAM" id="MobiDB-lite"/>
    </source>
</evidence>
<feature type="compositionally biased region" description="Low complexity" evidence="4">
    <location>
        <begin position="429"/>
        <end position="459"/>
    </location>
</feature>
<dbReference type="Proteomes" id="UP000440578">
    <property type="component" value="Unassembled WGS sequence"/>
</dbReference>
<dbReference type="PRINTS" id="PR02055">
    <property type="entry name" value="PROTEINF105"/>
</dbReference>
<reference evidence="5 6" key="1">
    <citation type="submission" date="2019-07" db="EMBL/GenBank/DDBJ databases">
        <title>Draft genome assembly of a fouling barnacle, Amphibalanus amphitrite (Darwin, 1854): The first reference genome for Thecostraca.</title>
        <authorList>
            <person name="Kim W."/>
        </authorList>
    </citation>
    <scope>NUCLEOTIDE SEQUENCE [LARGE SCALE GENOMIC DNA]</scope>
    <source>
        <strain evidence="5">SNU_AA5</strain>
        <tissue evidence="5">Soma without cirri and trophi</tissue>
    </source>
</reference>
<feature type="compositionally biased region" description="Polar residues" evidence="4">
    <location>
        <begin position="737"/>
        <end position="755"/>
    </location>
</feature>
<proteinExistence type="inferred from homology"/>
<dbReference type="InterPro" id="IPR023235">
    <property type="entry name" value="FAM105"/>
</dbReference>
<feature type="region of interest" description="Disordered" evidence="4">
    <location>
        <begin position="264"/>
        <end position="299"/>
    </location>
</feature>
<accession>A0A6A4X1T4</accession>
<dbReference type="PANTHER" id="PTHR33662:SF3">
    <property type="entry name" value="FIBROUS SHEATH CABYR-BINDING PROTEIN-LIKE-RELATED"/>
    <property type="match status" value="1"/>
</dbReference>
<feature type="compositionally biased region" description="Basic and acidic residues" evidence="4">
    <location>
        <begin position="657"/>
        <end position="669"/>
    </location>
</feature>
<keyword evidence="3" id="KW-0963">Cytoplasm</keyword>
<dbReference type="GO" id="GO:1990108">
    <property type="term" value="P:protein linear deubiquitination"/>
    <property type="evidence" value="ECO:0007669"/>
    <property type="project" value="TreeGrafter"/>
</dbReference>
<dbReference type="Pfam" id="PF16218">
    <property type="entry name" value="Peptidase_C101"/>
    <property type="match status" value="1"/>
</dbReference>
<feature type="region of interest" description="Disordered" evidence="4">
    <location>
        <begin position="643"/>
        <end position="712"/>
    </location>
</feature>
<feature type="region of interest" description="Disordered" evidence="4">
    <location>
        <begin position="491"/>
        <end position="631"/>
    </location>
</feature>
<comment type="subcellular location">
    <subcellularLocation>
        <location evidence="1">Cytoplasm</location>
    </subcellularLocation>
</comment>
<evidence type="ECO:0000256" key="2">
    <source>
        <dbReference type="ARBA" id="ARBA00010267"/>
    </source>
</evidence>
<evidence type="ECO:0000256" key="1">
    <source>
        <dbReference type="ARBA" id="ARBA00004496"/>
    </source>
</evidence>
<dbReference type="GO" id="GO:0005737">
    <property type="term" value="C:cytoplasm"/>
    <property type="evidence" value="ECO:0007669"/>
    <property type="project" value="UniProtKB-SubCell"/>
</dbReference>
<feature type="region of interest" description="Disordered" evidence="4">
    <location>
        <begin position="727"/>
        <end position="775"/>
    </location>
</feature>
<dbReference type="PANTHER" id="PTHR33662">
    <property type="entry name" value="OTU DEUBIQUITINASE WITH LINEAR LINKAGE-SPECIFICITY A-RELATED"/>
    <property type="match status" value="1"/>
</dbReference>
<comment type="similarity">
    <text evidence="2">Belongs to the peptidase C65 family. Otulin subfamily.</text>
</comment>
<organism evidence="5 6">
    <name type="scientific">Amphibalanus amphitrite</name>
    <name type="common">Striped barnacle</name>
    <name type="synonym">Balanus amphitrite</name>
    <dbReference type="NCBI Taxonomy" id="1232801"/>
    <lineage>
        <taxon>Eukaryota</taxon>
        <taxon>Metazoa</taxon>
        <taxon>Ecdysozoa</taxon>
        <taxon>Arthropoda</taxon>
        <taxon>Crustacea</taxon>
        <taxon>Multicrustacea</taxon>
        <taxon>Cirripedia</taxon>
        <taxon>Thoracica</taxon>
        <taxon>Thoracicalcarea</taxon>
        <taxon>Balanomorpha</taxon>
        <taxon>Balanoidea</taxon>
        <taxon>Balanidae</taxon>
        <taxon>Amphibalaninae</taxon>
        <taxon>Amphibalanus</taxon>
    </lineage>
</organism>
<evidence type="ECO:0000313" key="5">
    <source>
        <dbReference type="EMBL" id="KAF0313267.1"/>
    </source>
</evidence>
<gene>
    <name evidence="5" type="primary">OTULIN</name>
    <name evidence="5" type="ORF">FJT64_001653</name>
</gene>
<dbReference type="GO" id="GO:0004843">
    <property type="term" value="F:cysteine-type deubiquitinase activity"/>
    <property type="evidence" value="ECO:0007669"/>
    <property type="project" value="TreeGrafter"/>
</dbReference>
<name>A0A6A4X1T4_AMPAM</name>
<keyword evidence="6" id="KW-1185">Reference proteome</keyword>
<feature type="compositionally biased region" description="Low complexity" evidence="4">
    <location>
        <begin position="574"/>
        <end position="594"/>
    </location>
</feature>
<sequence>MSAAELFLQDGQWVLTVRLLPGVSCLEAAWETCFRPPPSWLDCLRPPPDCPAGQSVSQSASQPALWQSTEQRLSLVAAAATSDTDLSLLAGSLGGQLDGIVHCYGILLRTGDACGSPAPGGGGGGDSSGSRFCSRRCVMAETAGGGGDSWTGSMASVRRALLAAGRLCSGWSEEAVSEPVRTSSVLLLLGVGTLVCCRLYARYTGGGGGGGGGDGDSGWRRLLRTLLGTDWTTPPTIIEDEDDLTPDDDIQVHYFGPSEYYGPPLAPSARLTRSARSAGTRGGAGDRSDGAESGCSTDLSASASADSLQYLGDHSASYSVGDQFASDDEAECSSLEPDMGNKTSKNFEPVFYNKDAGVIFNRLQADQLVSSSGSSSTGSPQAAAAAARRAQERTETPQRAPPLKQVRRRVIVPHVSAGGPTPTSGRPRAATSADSGQSGSSTSPRARSLPPASPASAARRQLLRRQLRDASQQGGSVDLSVSELCRMCRDGSRSAPAAGSSVNPPPSTGSGRTRPWAGLGAGPAVSAAGAAAEWSLDSPPVTDGSLEWDSPVHGWSAVPRAARPPADGASSAGRPSLSRSQSASSSLRRSPSLELRAEDMPSLEWDNSGITEYPETWQEDADAGDSRPLGDELALELDLELELGSRGSRDSASLRSLDPRTASDEREGSAESSATTVQESRASSASRQGSLTLALSREHSPLVDPLTESGYEGMDSSAVLTRTPLSPVAETHAESGALSSDSAVSGSTDRLNGNPTSGTTTSGEQQRRANRDSAYWDDGLDTLAARAALETVGESMDLVQYGQQEWRGTTPRATTMRQGYEEMASRYGLTHLQRVRGDNYCAVRAALYQLIAKGLPPPNVNRCRHLLDSAGDWVTAWSFGSRLPYDVSTARAGIHDCLSTLSQLGEELRGCAAPGRQLRQRWNADPDLDLRCMEAVKLHMLAEAVQLERDQARTDRTVPLFAMLLFARDTSSTPRELMVNHLNHVGDSGGLEQIEMFLLGHALEATLRVIRPGAHGQEDFVTFYPDDAPPERPVLTLVAEDDRHYNVAS</sequence>
<feature type="compositionally biased region" description="Low complexity" evidence="4">
    <location>
        <begin position="370"/>
        <end position="388"/>
    </location>
</feature>
<comment type="caution">
    <text evidence="5">The sequence shown here is derived from an EMBL/GenBank/DDBJ whole genome shotgun (WGS) entry which is preliminary data.</text>
</comment>
<evidence type="ECO:0000256" key="3">
    <source>
        <dbReference type="ARBA" id="ARBA00022490"/>
    </source>
</evidence>
<feature type="region of interest" description="Disordered" evidence="4">
    <location>
        <begin position="370"/>
        <end position="459"/>
    </location>
</feature>
<evidence type="ECO:0000313" key="6">
    <source>
        <dbReference type="Proteomes" id="UP000440578"/>
    </source>
</evidence>
<feature type="compositionally biased region" description="Low complexity" evidence="4">
    <location>
        <begin position="522"/>
        <end position="532"/>
    </location>
</feature>